<dbReference type="Gene3D" id="3.90.176.10">
    <property type="entry name" value="Toxin ADP-ribosyltransferase, Chain A, domain 1"/>
    <property type="match status" value="1"/>
</dbReference>
<dbReference type="Proteomes" id="UP001304769">
    <property type="component" value="Unassembled WGS sequence"/>
</dbReference>
<name>A0ABU5TC93_9MICC</name>
<gene>
    <name evidence="1" type="ORF">SPF06_21535</name>
</gene>
<accession>A0ABU5TC93</accession>
<evidence type="ECO:0000313" key="1">
    <source>
        <dbReference type="EMBL" id="MEA5457308.1"/>
    </source>
</evidence>
<dbReference type="RefSeq" id="WP_323281220.1">
    <property type="nucleotide sequence ID" value="NZ_JAYGGQ010000026.1"/>
</dbReference>
<comment type="caution">
    <text evidence="1">The sequence shown here is derived from an EMBL/GenBank/DDBJ whole genome shotgun (WGS) entry which is preliminary data.</text>
</comment>
<protein>
    <recommendedName>
        <fullName evidence="3">ADP ribosyltransferase domain-containing protein</fullName>
    </recommendedName>
</protein>
<keyword evidence="2" id="KW-1185">Reference proteome</keyword>
<dbReference type="EMBL" id="JAYGGQ010000026">
    <property type="protein sequence ID" value="MEA5457308.1"/>
    <property type="molecule type" value="Genomic_DNA"/>
</dbReference>
<sequence>MRHFSAAACTAFRASRRPLTWKRDSRKEAVSSFQFALAARDLAAVAAFSLERPAARGFPSYTSYRAFTTENLGLASSVLAHTYYEIQAVLAGYPSGYRLRPDRAAIAMLEQHRDTIAPTVPDAIAHIVDRHTGEQDYNSPAIVRPEQAAQLAAWISGHGLLPHPVAAYRQESAAWATSTDAQNWFDRLARLVPGDELSWDNRPVSTSLDPGYTRLMAYGWGDDAEWTPQQRHVHFAITASRGYYVGSATRMPHDEHELILAPGQRYRVTGIRQHTTGDMLGRSYGGRSNRLYIVLDEIHG</sequence>
<evidence type="ECO:0000313" key="2">
    <source>
        <dbReference type="Proteomes" id="UP001304769"/>
    </source>
</evidence>
<proteinExistence type="predicted"/>
<dbReference type="SUPFAM" id="SSF56399">
    <property type="entry name" value="ADP-ribosylation"/>
    <property type="match status" value="1"/>
</dbReference>
<reference evidence="1 2" key="1">
    <citation type="submission" date="2023-12" db="EMBL/GenBank/DDBJ databases">
        <title>Sinomonas terricola sp. nov, isolated from litchi orchard soil in Guangdong, PR China.</title>
        <authorList>
            <person name="Jiaxin W."/>
            <person name="Yang Z."/>
            <person name="Honghui Z."/>
        </authorList>
    </citation>
    <scope>NUCLEOTIDE SEQUENCE [LARGE SCALE GENOMIC DNA]</scope>
    <source>
        <strain evidence="1 2">JGH33</strain>
    </source>
</reference>
<evidence type="ECO:0008006" key="3">
    <source>
        <dbReference type="Google" id="ProtNLM"/>
    </source>
</evidence>
<organism evidence="1 2">
    <name type="scientific">Sinomonas terricola</name>
    <dbReference type="NCBI Taxonomy" id="3110330"/>
    <lineage>
        <taxon>Bacteria</taxon>
        <taxon>Bacillati</taxon>
        <taxon>Actinomycetota</taxon>
        <taxon>Actinomycetes</taxon>
        <taxon>Micrococcales</taxon>
        <taxon>Micrococcaceae</taxon>
        <taxon>Sinomonas</taxon>
    </lineage>
</organism>